<evidence type="ECO:0000313" key="2">
    <source>
        <dbReference type="EMBL" id="SHL01015.1"/>
    </source>
</evidence>
<reference evidence="3" key="1">
    <citation type="submission" date="2016-11" db="EMBL/GenBank/DDBJ databases">
        <authorList>
            <person name="Varghese N."/>
            <person name="Submissions S."/>
        </authorList>
    </citation>
    <scope>NUCLEOTIDE SEQUENCE [LARGE SCALE GENOMIC DNA]</scope>
    <source>
        <strain evidence="3">DX253</strain>
    </source>
</reference>
<proteinExistence type="predicted"/>
<dbReference type="Pfam" id="PF05573">
    <property type="entry name" value="NosL"/>
    <property type="match status" value="1"/>
</dbReference>
<gene>
    <name evidence="2" type="ORF">SAMN05444342_2728</name>
</gene>
<dbReference type="Proteomes" id="UP000184203">
    <property type="component" value="Unassembled WGS sequence"/>
</dbReference>
<evidence type="ECO:0000313" key="3">
    <source>
        <dbReference type="Proteomes" id="UP000184203"/>
    </source>
</evidence>
<dbReference type="InterPro" id="IPR008719">
    <property type="entry name" value="N2O_reductase_NosL"/>
</dbReference>
<dbReference type="PANTHER" id="PTHR41247">
    <property type="entry name" value="HTH-TYPE TRANSCRIPTIONAL REPRESSOR YCNK"/>
    <property type="match status" value="1"/>
</dbReference>
<protein>
    <submittedName>
        <fullName evidence="2">NosL protein</fullName>
    </submittedName>
</protein>
<dbReference type="PROSITE" id="PS51318">
    <property type="entry name" value="TAT"/>
    <property type="match status" value="1"/>
</dbReference>
<evidence type="ECO:0000256" key="1">
    <source>
        <dbReference type="SAM" id="MobiDB-lite"/>
    </source>
</evidence>
<accession>A0A1M6X5E8</accession>
<dbReference type="InterPro" id="IPR006311">
    <property type="entry name" value="TAT_signal"/>
</dbReference>
<dbReference type="EMBL" id="FRAN01000004">
    <property type="protein sequence ID" value="SHL01015.1"/>
    <property type="molecule type" value="Genomic_DNA"/>
</dbReference>
<feature type="compositionally biased region" description="Acidic residues" evidence="1">
    <location>
        <begin position="66"/>
        <end position="82"/>
    </location>
</feature>
<feature type="region of interest" description="Disordered" evidence="1">
    <location>
        <begin position="29"/>
        <end position="100"/>
    </location>
</feature>
<organism evidence="2 3">
    <name type="scientific">Haladaptatus paucihalophilus DX253</name>
    <dbReference type="NCBI Taxonomy" id="797209"/>
    <lineage>
        <taxon>Archaea</taxon>
        <taxon>Methanobacteriati</taxon>
        <taxon>Methanobacteriota</taxon>
        <taxon>Stenosarchaea group</taxon>
        <taxon>Halobacteria</taxon>
        <taxon>Halobacteriales</taxon>
        <taxon>Haladaptataceae</taxon>
        <taxon>Haladaptatus</taxon>
    </lineage>
</organism>
<dbReference type="PANTHER" id="PTHR41247:SF1">
    <property type="entry name" value="HTH-TYPE TRANSCRIPTIONAL REPRESSOR YCNK"/>
    <property type="match status" value="1"/>
</dbReference>
<keyword evidence="3" id="KW-1185">Reference proteome</keyword>
<dbReference type="AlphaFoldDB" id="A0A1M6X5E8"/>
<dbReference type="SUPFAM" id="SSF160387">
    <property type="entry name" value="NosL/MerB-like"/>
    <property type="match status" value="1"/>
</dbReference>
<dbReference type="RefSeq" id="WP_232423859.1">
    <property type="nucleotide sequence ID" value="NZ_AEMG01000015.1"/>
</dbReference>
<dbReference type="PROSITE" id="PS51257">
    <property type="entry name" value="PROKAR_LIPOPROTEIN"/>
    <property type="match status" value="1"/>
</dbReference>
<sequence>MGRKDQSGTEGKFDRRTVLKTGALGAGIALAGCLGGGPGDDGGETVAATMSQTGTTNDGETRTEDGTETEEGESERDDETTDGETSHGDTAEGTPETPAKDEKCAVCNMKVAMYPKYNAQLQRTDGERVHFCSTGCLVAYVEKPSQFDDDASPDDIGTKWVHDHESKELVSVADEYFVLEMNAEHVDDPMMKNPLAFSTESAAKAYVEGYDDLSTDDIVRFDAFTLETAKQYRGRFF</sequence>
<name>A0A1M6X5E8_HALPU</name>